<sequence>MGKKTTKIQIAPPVDEQGVEVVKSPIQIMSAALKDEFCNYTYDHLVAPNTTNTVNIKSSVLVHDDLKKAFARLNVHLAVICEEIDPLDVLDIEDIAEYDSSMHNEESMEFKVSRFTVTSFKIDGTGENEGVTLAGHKRLKTGDYLKLDTPKTKWINDYPFINELRVVIDDLRAEVDKYMHGKAAPRWIQPELDMPEDGQEEDLSLAI</sequence>
<keyword evidence="2" id="KW-1185">Reference proteome</keyword>
<dbReference type="RefSeq" id="WP_116845813.1">
    <property type="nucleotide sequence ID" value="NZ_QTJU01000001.1"/>
</dbReference>
<proteinExistence type="predicted"/>
<comment type="caution">
    <text evidence="1">The sequence shown here is derived from an EMBL/GenBank/DDBJ whole genome shotgun (WGS) entry which is preliminary data.</text>
</comment>
<dbReference type="Proteomes" id="UP000261284">
    <property type="component" value="Unassembled WGS sequence"/>
</dbReference>
<evidence type="ECO:0000313" key="2">
    <source>
        <dbReference type="Proteomes" id="UP000261284"/>
    </source>
</evidence>
<dbReference type="AlphaFoldDB" id="A0A3E1NQ76"/>
<gene>
    <name evidence="1" type="ORF">DXN05_03535</name>
</gene>
<reference evidence="1 2" key="1">
    <citation type="submission" date="2018-08" db="EMBL/GenBank/DDBJ databases">
        <title>Chitinophagaceae sp. K23C18032701, a novel bacterium isolated from forest soil.</title>
        <authorList>
            <person name="Wang C."/>
        </authorList>
    </citation>
    <scope>NUCLEOTIDE SEQUENCE [LARGE SCALE GENOMIC DNA]</scope>
    <source>
        <strain evidence="1 2">K23C18032701</strain>
    </source>
</reference>
<protein>
    <submittedName>
        <fullName evidence="1">Uncharacterized protein</fullName>
    </submittedName>
</protein>
<accession>A0A3E1NQ76</accession>
<dbReference type="OrthoDB" id="878213at2"/>
<dbReference type="EMBL" id="QTJU01000001">
    <property type="protein sequence ID" value="RFM30057.1"/>
    <property type="molecule type" value="Genomic_DNA"/>
</dbReference>
<evidence type="ECO:0000313" key="1">
    <source>
        <dbReference type="EMBL" id="RFM30057.1"/>
    </source>
</evidence>
<organism evidence="1 2">
    <name type="scientific">Deminuibacter soli</name>
    <dbReference type="NCBI Taxonomy" id="2291815"/>
    <lineage>
        <taxon>Bacteria</taxon>
        <taxon>Pseudomonadati</taxon>
        <taxon>Bacteroidota</taxon>
        <taxon>Chitinophagia</taxon>
        <taxon>Chitinophagales</taxon>
        <taxon>Chitinophagaceae</taxon>
        <taxon>Deminuibacter</taxon>
    </lineage>
</organism>
<name>A0A3E1NQ76_9BACT</name>